<proteinExistence type="predicted"/>
<dbReference type="EMBL" id="CM011696">
    <property type="protein sequence ID" value="TMS02997.1"/>
    <property type="molecule type" value="Genomic_DNA"/>
</dbReference>
<protein>
    <submittedName>
        <fullName evidence="1">Uncharacterized protein</fullName>
    </submittedName>
</protein>
<dbReference type="Proteomes" id="UP000793456">
    <property type="component" value="Chromosome XXIII"/>
</dbReference>
<gene>
    <name evidence="1" type="ORF">E3U43_020977</name>
</gene>
<name>A0ACD3Q772_LARCR</name>
<evidence type="ECO:0000313" key="2">
    <source>
        <dbReference type="Proteomes" id="UP000793456"/>
    </source>
</evidence>
<accession>A0ACD3Q772</accession>
<organism evidence="1 2">
    <name type="scientific">Larimichthys crocea</name>
    <name type="common">Large yellow croaker</name>
    <name type="synonym">Pseudosciaena crocea</name>
    <dbReference type="NCBI Taxonomy" id="215358"/>
    <lineage>
        <taxon>Eukaryota</taxon>
        <taxon>Metazoa</taxon>
        <taxon>Chordata</taxon>
        <taxon>Craniata</taxon>
        <taxon>Vertebrata</taxon>
        <taxon>Euteleostomi</taxon>
        <taxon>Actinopterygii</taxon>
        <taxon>Neopterygii</taxon>
        <taxon>Teleostei</taxon>
        <taxon>Neoteleostei</taxon>
        <taxon>Acanthomorphata</taxon>
        <taxon>Eupercaria</taxon>
        <taxon>Sciaenidae</taxon>
        <taxon>Larimichthys</taxon>
    </lineage>
</organism>
<comment type="caution">
    <text evidence="1">The sequence shown here is derived from an EMBL/GenBank/DDBJ whole genome shotgun (WGS) entry which is preliminary data.</text>
</comment>
<sequence length="572" mass="63835">MAAGRGEFFRSLLAGLERKPGPGGGQPGPGGGQRGPGERKPGPGGGQPGPGERKPGPGGRQPGPGGRQPSPGGGQRGPGGGEPGPGGGQRGPGGGQPGPGVRQRGGRRRKRPLRGAPSSVGGKERSRSERQKVKTLSRENFIERLPSEILIKILSYLDSPSLFCIGHVSKLFHRLSSDDVMWHKIYNAEFGKQVWKPKWWDEPALKVDPAEVEDQSAGRWKKLYFRTVAGQEMSKWRRELTDINPYTGLPKHTERVLRSLNVSWELTVCDRFGHEKTMEQSRAYFFKSSAIVCWSNGSFPKYHHISNIQLHGVRREAPKSPEVRRPAWRSLILKLDMKTQPGWFFGKDRLIKLMHLPPGFIVGIWRGQSDVAFIMVSLHLHKLVEKSLLGSPVCPYSEPADLPPVDDSDPEFGLHGYALHFVLHNTGSEIMLGHFCKLSCHTVQIQRGWVELRVINRTNLSQHRAMSGNITMPWKSDALEGSVENCCIISLTLLDEIQKPFWCVSSPIRVTMVKKTPSSDYSGEHFAMDYQNPEGQVKMSLVWLKEQKQFFLISLIIYVPVFKVNKHFSTEY</sequence>
<reference evidence="1" key="1">
    <citation type="submission" date="2018-11" db="EMBL/GenBank/DDBJ databases">
        <title>The sequence and de novo assembly of Larimichthys crocea genome using PacBio and Hi-C technologies.</title>
        <authorList>
            <person name="Xu P."/>
            <person name="Chen B."/>
            <person name="Zhou Z."/>
            <person name="Ke Q."/>
            <person name="Wu Y."/>
            <person name="Bai H."/>
            <person name="Pu F."/>
        </authorList>
    </citation>
    <scope>NUCLEOTIDE SEQUENCE</scope>
    <source>
        <tissue evidence="1">Muscle</tissue>
    </source>
</reference>
<keyword evidence="2" id="KW-1185">Reference proteome</keyword>
<evidence type="ECO:0000313" key="1">
    <source>
        <dbReference type="EMBL" id="TMS02997.1"/>
    </source>
</evidence>